<evidence type="ECO:0000313" key="5">
    <source>
        <dbReference type="EMBL" id="RAL02629.1"/>
    </source>
</evidence>
<dbReference type="GO" id="GO:0016787">
    <property type="term" value="F:hydrolase activity"/>
    <property type="evidence" value="ECO:0007669"/>
    <property type="project" value="InterPro"/>
</dbReference>
<dbReference type="SUPFAM" id="SSF56300">
    <property type="entry name" value="Metallo-dependent phosphatases"/>
    <property type="match status" value="1"/>
</dbReference>
<dbReference type="InterPro" id="IPR014485">
    <property type="entry name" value="Pesterase_C1039"/>
</dbReference>
<feature type="signal peptide" evidence="2">
    <location>
        <begin position="1"/>
        <end position="17"/>
    </location>
</feature>
<dbReference type="Gene3D" id="3.60.21.10">
    <property type="match status" value="1"/>
</dbReference>
<dbReference type="OrthoDB" id="7722975at2759"/>
<dbReference type="InterPro" id="IPR004843">
    <property type="entry name" value="Calcineurin-like_PHP"/>
</dbReference>
<feature type="compositionally biased region" description="Polar residues" evidence="1">
    <location>
        <begin position="31"/>
        <end position="41"/>
    </location>
</feature>
<dbReference type="Pfam" id="PF00149">
    <property type="entry name" value="Metallophos"/>
    <property type="match status" value="1"/>
</dbReference>
<feature type="chain" id="PRO_5017367017" evidence="2">
    <location>
        <begin position="18"/>
        <end position="669"/>
    </location>
</feature>
<sequence>MSLFSLCTAALAIPALARPGQHDRNAPIISPRQQPDANNATNWPWRPLPWGEVNFLHTTDTHGFLEGHLNEVDYGADWGDFVSFVERMRDKADEHNVDLLVVDTGDLVTGNGLSDKSKTPGEVSNKLFRNVDYDLLTTGNNDLYFDYITKQVQTDIAEYYGDHYLTTNLDVDFNDGHGPISIGKRYRYFTTKHGLRVLALGFTLQDFQRPDFITVHNASTVWNSDWFKEAISNEVDLYVLLGHTDINARCDLTGTSQYNATETPMICMKDWLRKNKPDVPLQIFGGHTHIRNFRCYDGAASGLESGRYADTVGWLALRDVASDAWNGSKTIEDVPMATRTCSSPTSSNTMVDPTTAVRLDRRYLDFNRKTFAYHAIGNESDAVDKLDTPHGQKTTGDIYNARVQLNLTGVLGCAPQSYYIFAESCNCPSSIYTMVRFALNTTVKPDGKVKPQDSPRLIIMGTGGIRYDLFKGPFSVGDAFTVSPYNDTFLYLPDVPYTAAKGVLCALKKDDYCETEDPVGPCDMPGLASSTFAYDSFSLQQPLLHHAATEIKLNPGHVTTDDFGNCSKAVNSTDCGDDTQHKPLIDKYKPPKYLQSQGNIDPKNTKTVDLVFTNHLQEKILNLTVIKDLGYKASDVDYYMPPTFTTRDFLQEYARVEWNEKAKECPVGP</sequence>
<evidence type="ECO:0000313" key="6">
    <source>
        <dbReference type="Proteomes" id="UP000249402"/>
    </source>
</evidence>
<dbReference type="GO" id="GO:0005829">
    <property type="term" value="C:cytosol"/>
    <property type="evidence" value="ECO:0007669"/>
    <property type="project" value="TreeGrafter"/>
</dbReference>
<evidence type="ECO:0000256" key="1">
    <source>
        <dbReference type="SAM" id="MobiDB-lite"/>
    </source>
</evidence>
<dbReference type="PANTHER" id="PTHR11575:SF22">
    <property type="entry name" value="ADL392WP"/>
    <property type="match status" value="1"/>
</dbReference>
<dbReference type="PANTHER" id="PTHR11575">
    <property type="entry name" value="5'-NUCLEOTIDASE-RELATED"/>
    <property type="match status" value="1"/>
</dbReference>
<dbReference type="InterPro" id="IPR053828">
    <property type="entry name" value="Nucleosidase_C"/>
</dbReference>
<dbReference type="GO" id="GO:0009166">
    <property type="term" value="P:nucleotide catabolic process"/>
    <property type="evidence" value="ECO:0007669"/>
    <property type="project" value="InterPro"/>
</dbReference>
<gene>
    <name evidence="5" type="ORF">BO80DRAFT_403203</name>
</gene>
<dbReference type="RefSeq" id="XP_025576956.1">
    <property type="nucleotide sequence ID" value="XM_025717641.1"/>
</dbReference>
<reference evidence="5 6" key="1">
    <citation type="submission" date="2018-02" db="EMBL/GenBank/DDBJ databases">
        <title>The genomes of Aspergillus section Nigri reveals drivers in fungal speciation.</title>
        <authorList>
            <consortium name="DOE Joint Genome Institute"/>
            <person name="Vesth T.C."/>
            <person name="Nybo J."/>
            <person name="Theobald S."/>
            <person name="Brandl J."/>
            <person name="Frisvad J.C."/>
            <person name="Nielsen K.F."/>
            <person name="Lyhne E.K."/>
            <person name="Kogle M.E."/>
            <person name="Kuo A."/>
            <person name="Riley R."/>
            <person name="Clum A."/>
            <person name="Nolan M."/>
            <person name="Lipzen A."/>
            <person name="Salamov A."/>
            <person name="Henrissat B."/>
            <person name="Wiebenga A."/>
            <person name="De vries R.P."/>
            <person name="Grigoriev I.V."/>
            <person name="Mortensen U.H."/>
            <person name="Andersen M.R."/>
            <person name="Baker S.E."/>
        </authorList>
    </citation>
    <scope>NUCLEOTIDE SEQUENCE [LARGE SCALE GENOMIC DNA]</scope>
    <source>
        <strain evidence="5 6">CBS 121593</strain>
    </source>
</reference>
<dbReference type="EMBL" id="KZ824430">
    <property type="protein sequence ID" value="RAL02629.1"/>
    <property type="molecule type" value="Genomic_DNA"/>
</dbReference>
<keyword evidence="2" id="KW-0732">Signal</keyword>
<dbReference type="SUPFAM" id="SSF55816">
    <property type="entry name" value="5'-nucleotidase (syn. UDP-sugar hydrolase), C-terminal domain"/>
    <property type="match status" value="1"/>
</dbReference>
<evidence type="ECO:0000259" key="4">
    <source>
        <dbReference type="Pfam" id="PF21953"/>
    </source>
</evidence>
<evidence type="ECO:0000259" key="3">
    <source>
        <dbReference type="Pfam" id="PF00149"/>
    </source>
</evidence>
<dbReference type="PIRSF" id="PIRSF017316">
    <property type="entry name" value="Pesterase_C1039"/>
    <property type="match status" value="1"/>
</dbReference>
<feature type="domain" description="Putative 5'-nucleotidase C-terminal" evidence="4">
    <location>
        <begin position="417"/>
        <end position="621"/>
    </location>
</feature>
<feature type="domain" description="Calcineurin-like phosphoesterase" evidence="3">
    <location>
        <begin position="54"/>
        <end position="290"/>
    </location>
</feature>
<dbReference type="InterPro" id="IPR036907">
    <property type="entry name" value="5'-Nucleotdase_C_sf"/>
</dbReference>
<dbReference type="Proteomes" id="UP000249402">
    <property type="component" value="Unassembled WGS sequence"/>
</dbReference>
<proteinExistence type="predicted"/>
<keyword evidence="6" id="KW-1185">Reference proteome</keyword>
<name>A0A395H555_9EURO</name>
<dbReference type="Gene3D" id="3.90.780.10">
    <property type="entry name" value="5'-Nucleotidase, C-terminal domain"/>
    <property type="match status" value="1"/>
</dbReference>
<feature type="region of interest" description="Disordered" evidence="1">
    <location>
        <begin position="22"/>
        <end position="41"/>
    </location>
</feature>
<dbReference type="STRING" id="1448316.A0A395H555"/>
<organism evidence="5 6">
    <name type="scientific">Aspergillus ibericus CBS 121593</name>
    <dbReference type="NCBI Taxonomy" id="1448316"/>
    <lineage>
        <taxon>Eukaryota</taxon>
        <taxon>Fungi</taxon>
        <taxon>Dikarya</taxon>
        <taxon>Ascomycota</taxon>
        <taxon>Pezizomycotina</taxon>
        <taxon>Eurotiomycetes</taxon>
        <taxon>Eurotiomycetidae</taxon>
        <taxon>Eurotiales</taxon>
        <taxon>Aspergillaceae</taxon>
        <taxon>Aspergillus</taxon>
        <taxon>Aspergillus subgen. Circumdati</taxon>
    </lineage>
</organism>
<evidence type="ECO:0000256" key="2">
    <source>
        <dbReference type="SAM" id="SignalP"/>
    </source>
</evidence>
<dbReference type="InterPro" id="IPR029052">
    <property type="entry name" value="Metallo-depent_PP-like"/>
</dbReference>
<protein>
    <submittedName>
        <fullName evidence="5">Ser/Thr protein phosphatase family protein</fullName>
    </submittedName>
</protein>
<dbReference type="VEuPathDB" id="FungiDB:BO80DRAFT_403203"/>
<accession>A0A395H555</accession>
<dbReference type="AlphaFoldDB" id="A0A395H555"/>
<dbReference type="InterPro" id="IPR006179">
    <property type="entry name" value="5_nucleotidase/apyrase"/>
</dbReference>
<dbReference type="Pfam" id="PF21953">
    <property type="entry name" value="NadN_nucleosid_C"/>
    <property type="match status" value="1"/>
</dbReference>
<dbReference type="GeneID" id="37222506"/>